<dbReference type="OrthoDB" id="404081at2"/>
<sequence>MKAKTIKILSLIAFCAVPIAAVAVACKKSQPESKPEKGSNNTQQNQQKQVAPVKTTYSVTYGLNDDQSFVQSSKTFVDQVNEFANKKGDYIKFDVNVKGVKINKQFEREQFLNNELKKFQNFDFKKDLITKPEKDDINVAFENSAEAKEVKEVLEKEFNNFYVPIQWFEKDLKEAIEKVDKRVGLNITKEKAIQDNKLNEYNQVVKMIKDFLAKYFVSFSEDLEFTNINQNIRGGWSLNIDLKNTKTGSSTGNIKLDFKKPDKKLSNKEIDAKNEEASFAKKMVQKILDRLDNTFIENIPKTFYLILLLDDNNQVAAKLSEVITNQSYNFIKNKIPFINYKFVEKFAKKIIAKQSKKVLDLLQNRIKRAQS</sequence>
<comment type="caution">
    <text evidence="3">The sequence shown here is derived from an EMBL/GenBank/DDBJ whole genome shotgun (WGS) entry which is preliminary data.</text>
</comment>
<dbReference type="eggNOG" id="ENOG5030MS0">
    <property type="taxonomic scope" value="Bacteria"/>
</dbReference>
<feature type="compositionally biased region" description="Polar residues" evidence="1">
    <location>
        <begin position="38"/>
        <end position="51"/>
    </location>
</feature>
<evidence type="ECO:0000256" key="2">
    <source>
        <dbReference type="SAM" id="SignalP"/>
    </source>
</evidence>
<evidence type="ECO:0000313" key="3">
    <source>
        <dbReference type="EMBL" id="KEZ22235.1"/>
    </source>
</evidence>
<keyword evidence="4" id="KW-1185">Reference proteome</keyword>
<feature type="signal peptide" evidence="2">
    <location>
        <begin position="1"/>
        <end position="25"/>
    </location>
</feature>
<dbReference type="Proteomes" id="UP000028537">
    <property type="component" value="Unassembled WGS sequence"/>
</dbReference>
<protein>
    <recommendedName>
        <fullName evidence="5">Lipoprotein</fullName>
    </recommendedName>
</protein>
<organism evidence="3 4">
    <name type="scientific">Ureaplasma diversum NCTC 246</name>
    <dbReference type="NCBI Taxonomy" id="1188241"/>
    <lineage>
        <taxon>Bacteria</taxon>
        <taxon>Bacillati</taxon>
        <taxon>Mycoplasmatota</taxon>
        <taxon>Mycoplasmoidales</taxon>
        <taxon>Mycoplasmoidaceae</taxon>
        <taxon>Ureaplasma</taxon>
    </lineage>
</organism>
<proteinExistence type="predicted"/>
<gene>
    <name evidence="3" type="ORF">UDIV_7030</name>
</gene>
<evidence type="ECO:0000256" key="1">
    <source>
        <dbReference type="SAM" id="MobiDB-lite"/>
    </source>
</evidence>
<name>A0A084EW93_9BACT</name>
<dbReference type="RefSeq" id="WP_038103604.1">
    <property type="nucleotide sequence ID" value="NZ_JFDP01000088.1"/>
</dbReference>
<dbReference type="EMBL" id="JFDP01000088">
    <property type="protein sequence ID" value="KEZ22235.1"/>
    <property type="molecule type" value="Genomic_DNA"/>
</dbReference>
<reference evidence="3 4" key="1">
    <citation type="submission" date="2014-02" db="EMBL/GenBank/DDBJ databases">
        <title>Genome sequence of Ureaplasma diversum strain 246.</title>
        <authorList>
            <person name="Sirand-Pugnet P."/>
            <person name="Breton M."/>
            <person name="Dordet-Frisoni E."/>
            <person name="Baranowski E."/>
            <person name="Barre A."/>
            <person name="Couture C."/>
            <person name="Dupuy V."/>
            <person name="Gaurivaud P."/>
            <person name="Jacob D."/>
            <person name="Lemaitre C."/>
            <person name="Manso-Silvan L."/>
            <person name="Nikolski M."/>
            <person name="Nouvel L.-X."/>
            <person name="Poumarat F."/>
            <person name="Tardy F."/>
            <person name="Thebault P."/>
            <person name="Theil S."/>
            <person name="Citti C."/>
            <person name="Thiaucourt F."/>
            <person name="Blanchard A."/>
        </authorList>
    </citation>
    <scope>NUCLEOTIDE SEQUENCE [LARGE SCALE GENOMIC DNA]</scope>
    <source>
        <strain evidence="3 4">NCTC 246</strain>
    </source>
</reference>
<evidence type="ECO:0000313" key="4">
    <source>
        <dbReference type="Proteomes" id="UP000028537"/>
    </source>
</evidence>
<feature type="region of interest" description="Disordered" evidence="1">
    <location>
        <begin position="30"/>
        <end position="51"/>
    </location>
</feature>
<dbReference type="AlphaFoldDB" id="A0A084EW93"/>
<accession>A0A084EW93</accession>
<dbReference type="PROSITE" id="PS51257">
    <property type="entry name" value="PROKAR_LIPOPROTEIN"/>
    <property type="match status" value="1"/>
</dbReference>
<evidence type="ECO:0008006" key="5">
    <source>
        <dbReference type="Google" id="ProtNLM"/>
    </source>
</evidence>
<keyword evidence="2" id="KW-0732">Signal</keyword>
<feature type="chain" id="PRO_5001774807" description="Lipoprotein" evidence="2">
    <location>
        <begin position="26"/>
        <end position="371"/>
    </location>
</feature>